<evidence type="ECO:0000256" key="1">
    <source>
        <dbReference type="SAM" id="Coils"/>
    </source>
</evidence>
<feature type="non-terminal residue" evidence="2">
    <location>
        <position position="84"/>
    </location>
</feature>
<reference evidence="2" key="1">
    <citation type="submission" date="2023-07" db="EMBL/GenBank/DDBJ databases">
        <authorList>
            <person name="Peng Z."/>
        </authorList>
    </citation>
    <scope>NUCLEOTIDE SEQUENCE</scope>
    <source>
        <strain evidence="2">KP219</strain>
    </source>
</reference>
<gene>
    <name evidence="2" type="ORF">Q6294_32080</name>
</gene>
<comment type="caution">
    <text evidence="2">The sequence shown here is derived from an EMBL/GenBank/DDBJ whole genome shotgun (WGS) entry which is preliminary data.</text>
</comment>
<dbReference type="AlphaFoldDB" id="A0AAW8AK15"/>
<organism evidence="2 3">
    <name type="scientific">Klebsiella pneumoniae</name>
    <dbReference type="NCBI Taxonomy" id="573"/>
    <lineage>
        <taxon>Bacteria</taxon>
        <taxon>Pseudomonadati</taxon>
        <taxon>Pseudomonadota</taxon>
        <taxon>Gammaproteobacteria</taxon>
        <taxon>Enterobacterales</taxon>
        <taxon>Enterobacteriaceae</taxon>
        <taxon>Klebsiella/Raoultella group</taxon>
        <taxon>Klebsiella</taxon>
        <taxon>Klebsiella pneumoniae complex</taxon>
    </lineage>
</organism>
<feature type="coiled-coil region" evidence="1">
    <location>
        <begin position="4"/>
        <end position="31"/>
    </location>
</feature>
<name>A0AAW8AK15_KLEPN</name>
<evidence type="ECO:0000313" key="2">
    <source>
        <dbReference type="EMBL" id="MDP0971583.1"/>
    </source>
</evidence>
<dbReference type="RefSeq" id="WP_305202627.1">
    <property type="nucleotide sequence ID" value="NZ_JAUUIA010000938.1"/>
</dbReference>
<sequence length="84" mass="9697">AVELQQLKQSHQALNEEIASLKQRRSNIDSRQIEIRRLLCESLDVDESEMPFAGELIQVRESEQQWEGVAERLLHNFGLSLLVP</sequence>
<protein>
    <submittedName>
        <fullName evidence="2">Uncharacterized protein</fullName>
    </submittedName>
</protein>
<dbReference type="Proteomes" id="UP001244490">
    <property type="component" value="Unassembled WGS sequence"/>
</dbReference>
<accession>A0AAW8AK15</accession>
<dbReference type="EMBL" id="JAUUIA010000938">
    <property type="protein sequence ID" value="MDP0971583.1"/>
    <property type="molecule type" value="Genomic_DNA"/>
</dbReference>
<proteinExistence type="predicted"/>
<keyword evidence="1" id="KW-0175">Coiled coil</keyword>
<evidence type="ECO:0000313" key="3">
    <source>
        <dbReference type="Proteomes" id="UP001244490"/>
    </source>
</evidence>
<feature type="non-terminal residue" evidence="2">
    <location>
        <position position="1"/>
    </location>
</feature>